<dbReference type="EMBL" id="SDMP01000007">
    <property type="protein sequence ID" value="RYR46835.1"/>
    <property type="molecule type" value="Genomic_DNA"/>
</dbReference>
<keyword evidence="1" id="KW-0732">Signal</keyword>
<protein>
    <recommendedName>
        <fullName evidence="4">Secreted protein</fullName>
    </recommendedName>
</protein>
<proteinExistence type="predicted"/>
<evidence type="ECO:0000256" key="1">
    <source>
        <dbReference type="SAM" id="SignalP"/>
    </source>
</evidence>
<sequence length="109" mass="12906">MYIKFHLFMYVFSAFVDIWAMCEGRFHFGGLRYKGNNTRKVAYCSNTNSVMELESEWIKHRKSSSYTAHVVRSSTSCMPWSCRILMGEEYFEFLYFGALLSYTFFTLFG</sequence>
<name>A0A445C7B4_ARAHY</name>
<comment type="caution">
    <text evidence="2">The sequence shown here is derived from an EMBL/GenBank/DDBJ whole genome shotgun (WGS) entry which is preliminary data.</text>
</comment>
<reference evidence="2 3" key="1">
    <citation type="submission" date="2019-01" db="EMBL/GenBank/DDBJ databases">
        <title>Sequencing of cultivated peanut Arachis hypogaea provides insights into genome evolution and oil improvement.</title>
        <authorList>
            <person name="Chen X."/>
        </authorList>
    </citation>
    <scope>NUCLEOTIDE SEQUENCE [LARGE SCALE GENOMIC DNA]</scope>
    <source>
        <strain evidence="3">cv. Fuhuasheng</strain>
        <tissue evidence="2">Leaves</tissue>
    </source>
</reference>
<dbReference type="AlphaFoldDB" id="A0A445C7B4"/>
<evidence type="ECO:0008006" key="4">
    <source>
        <dbReference type="Google" id="ProtNLM"/>
    </source>
</evidence>
<keyword evidence="3" id="KW-1185">Reference proteome</keyword>
<gene>
    <name evidence="2" type="ORF">Ahy_A07g032676</name>
</gene>
<feature type="signal peptide" evidence="1">
    <location>
        <begin position="1"/>
        <end position="24"/>
    </location>
</feature>
<evidence type="ECO:0000313" key="3">
    <source>
        <dbReference type="Proteomes" id="UP000289738"/>
    </source>
</evidence>
<accession>A0A445C7B4</accession>
<dbReference type="Proteomes" id="UP000289738">
    <property type="component" value="Chromosome A07"/>
</dbReference>
<evidence type="ECO:0000313" key="2">
    <source>
        <dbReference type="EMBL" id="RYR46835.1"/>
    </source>
</evidence>
<organism evidence="2 3">
    <name type="scientific">Arachis hypogaea</name>
    <name type="common">Peanut</name>
    <dbReference type="NCBI Taxonomy" id="3818"/>
    <lineage>
        <taxon>Eukaryota</taxon>
        <taxon>Viridiplantae</taxon>
        <taxon>Streptophyta</taxon>
        <taxon>Embryophyta</taxon>
        <taxon>Tracheophyta</taxon>
        <taxon>Spermatophyta</taxon>
        <taxon>Magnoliopsida</taxon>
        <taxon>eudicotyledons</taxon>
        <taxon>Gunneridae</taxon>
        <taxon>Pentapetalae</taxon>
        <taxon>rosids</taxon>
        <taxon>fabids</taxon>
        <taxon>Fabales</taxon>
        <taxon>Fabaceae</taxon>
        <taxon>Papilionoideae</taxon>
        <taxon>50 kb inversion clade</taxon>
        <taxon>dalbergioids sensu lato</taxon>
        <taxon>Dalbergieae</taxon>
        <taxon>Pterocarpus clade</taxon>
        <taxon>Arachis</taxon>
    </lineage>
</organism>
<feature type="chain" id="PRO_5019214244" description="Secreted protein" evidence="1">
    <location>
        <begin position="25"/>
        <end position="109"/>
    </location>
</feature>